<keyword evidence="3" id="KW-1185">Reference proteome</keyword>
<protein>
    <submittedName>
        <fullName evidence="2">Uncharacterized protein</fullName>
    </submittedName>
</protein>
<comment type="caution">
    <text evidence="2">The sequence shown here is derived from an EMBL/GenBank/DDBJ whole genome shotgun (WGS) entry which is preliminary data.</text>
</comment>
<feature type="signal peptide" evidence="1">
    <location>
        <begin position="1"/>
        <end position="15"/>
    </location>
</feature>
<dbReference type="Proteomes" id="UP000593565">
    <property type="component" value="Unassembled WGS sequence"/>
</dbReference>
<gene>
    <name evidence="2" type="ORF">AMELA_G00082890</name>
</gene>
<evidence type="ECO:0000313" key="2">
    <source>
        <dbReference type="EMBL" id="KAF4088508.1"/>
    </source>
</evidence>
<accession>A0A7J6B449</accession>
<proteinExistence type="predicted"/>
<keyword evidence="1" id="KW-0732">Signal</keyword>
<dbReference type="EMBL" id="JAAGNN010000006">
    <property type="protein sequence ID" value="KAF4088508.1"/>
    <property type="molecule type" value="Genomic_DNA"/>
</dbReference>
<evidence type="ECO:0000313" key="3">
    <source>
        <dbReference type="Proteomes" id="UP000593565"/>
    </source>
</evidence>
<organism evidence="2 3">
    <name type="scientific">Ameiurus melas</name>
    <name type="common">Black bullhead</name>
    <name type="synonym">Silurus melas</name>
    <dbReference type="NCBI Taxonomy" id="219545"/>
    <lineage>
        <taxon>Eukaryota</taxon>
        <taxon>Metazoa</taxon>
        <taxon>Chordata</taxon>
        <taxon>Craniata</taxon>
        <taxon>Vertebrata</taxon>
        <taxon>Euteleostomi</taxon>
        <taxon>Actinopterygii</taxon>
        <taxon>Neopterygii</taxon>
        <taxon>Teleostei</taxon>
        <taxon>Ostariophysi</taxon>
        <taxon>Siluriformes</taxon>
        <taxon>Ictaluridae</taxon>
        <taxon>Ameiurus</taxon>
    </lineage>
</organism>
<evidence type="ECO:0000256" key="1">
    <source>
        <dbReference type="SAM" id="SignalP"/>
    </source>
</evidence>
<dbReference type="AlphaFoldDB" id="A0A7J6B449"/>
<name>A0A7J6B449_AMEME</name>
<feature type="chain" id="PRO_5029901541" evidence="1">
    <location>
        <begin position="16"/>
        <end position="136"/>
    </location>
</feature>
<sequence>MFVVLLYVMMSPTLSAPVPEHQCTTLNNGQVRCDLPSSIIPEVSDPTCHIDWNIDNTPVVKYANGKLDYKYPVITATMESVTVDGCNGSLVCDFSCPKTDVTKSLLFSCKFFKAEHFQSQNVVECETTVDAVDFRV</sequence>
<reference evidence="2 3" key="1">
    <citation type="submission" date="2020-02" db="EMBL/GenBank/DDBJ databases">
        <title>A chromosome-scale genome assembly of the black bullhead catfish (Ameiurus melas).</title>
        <authorList>
            <person name="Wen M."/>
            <person name="Zham M."/>
            <person name="Cabau C."/>
            <person name="Klopp C."/>
            <person name="Donnadieu C."/>
            <person name="Roques C."/>
            <person name="Bouchez O."/>
            <person name="Lampietro C."/>
            <person name="Jouanno E."/>
            <person name="Herpin A."/>
            <person name="Louis A."/>
            <person name="Berthelot C."/>
            <person name="Parey E."/>
            <person name="Roest-Crollius H."/>
            <person name="Braasch I."/>
            <person name="Postlethwait J."/>
            <person name="Robinson-Rechavi M."/>
            <person name="Echchiki A."/>
            <person name="Begum T."/>
            <person name="Montfort J."/>
            <person name="Schartl M."/>
            <person name="Bobe J."/>
            <person name="Guiguen Y."/>
        </authorList>
    </citation>
    <scope>NUCLEOTIDE SEQUENCE [LARGE SCALE GENOMIC DNA]</scope>
    <source>
        <strain evidence="2">M_S1</strain>
        <tissue evidence="2">Blood</tissue>
    </source>
</reference>